<proteinExistence type="predicted"/>
<dbReference type="SUPFAM" id="SSF54593">
    <property type="entry name" value="Glyoxalase/Bleomycin resistance protein/Dihydroxybiphenyl dioxygenase"/>
    <property type="match status" value="1"/>
</dbReference>
<accession>A0A4Q7J8K4</accession>
<dbReference type="InterPro" id="IPR029068">
    <property type="entry name" value="Glyas_Bleomycin-R_OHBP_Dase"/>
</dbReference>
<dbReference type="PANTHER" id="PTHR40265">
    <property type="entry name" value="BLL2707 PROTEIN"/>
    <property type="match status" value="1"/>
</dbReference>
<gene>
    <name evidence="2" type="ORF">EWH70_14505</name>
</gene>
<dbReference type="OrthoDB" id="3227561at2"/>
<dbReference type="EMBL" id="SFCC01000007">
    <property type="protein sequence ID" value="RZQ63246.1"/>
    <property type="molecule type" value="Genomic_DNA"/>
</dbReference>
<evidence type="ECO:0000259" key="1">
    <source>
        <dbReference type="Pfam" id="PF13468"/>
    </source>
</evidence>
<name>A0A4Q7J8K4_9PSEU</name>
<dbReference type="Gene3D" id="3.10.180.10">
    <property type="entry name" value="2,3-Dihydroxybiphenyl 1,2-Dioxygenase, domain 1"/>
    <property type="match status" value="1"/>
</dbReference>
<reference evidence="2 3" key="1">
    <citation type="submission" date="2019-02" db="EMBL/GenBank/DDBJ databases">
        <title>Draft genome sequence of Amycolatopsis sp. 8-3EHSu isolated from roots of Suaeda maritima.</title>
        <authorList>
            <person name="Duangmal K."/>
            <person name="Chantavorakit T."/>
        </authorList>
    </citation>
    <scope>NUCLEOTIDE SEQUENCE [LARGE SCALE GENOMIC DNA]</scope>
    <source>
        <strain evidence="2 3">8-3EHSu</strain>
    </source>
</reference>
<sequence length="202" mass="20946">MLDHLVYSTPDLAGTVDELRERGVDLVPGGPHDGLGTRNFIGPLGGSAYLEVVGPDPDQPAPARPRPFRIDELTVPTLVTWAVATTDIDTTVARARAAGHDAGVPFGMARRRPDGVLISWRIAFPVTDWDGLAPVLIDWGDAPHPSGGLPGGTRLESLRATHPDPGGVSAALAVVGAELAVTAGEPGLVAELSTPAGRVVLR</sequence>
<evidence type="ECO:0000313" key="2">
    <source>
        <dbReference type="EMBL" id="RZQ63246.1"/>
    </source>
</evidence>
<feature type="domain" description="Glyoxalase-like" evidence="1">
    <location>
        <begin position="2"/>
        <end position="173"/>
    </location>
</feature>
<dbReference type="PANTHER" id="PTHR40265:SF1">
    <property type="entry name" value="GLYOXALASE-LIKE DOMAIN-CONTAINING PROTEIN"/>
    <property type="match status" value="1"/>
</dbReference>
<keyword evidence="3" id="KW-1185">Reference proteome</keyword>
<organism evidence="2 3">
    <name type="scientific">Amycolatopsis suaedae</name>
    <dbReference type="NCBI Taxonomy" id="2510978"/>
    <lineage>
        <taxon>Bacteria</taxon>
        <taxon>Bacillati</taxon>
        <taxon>Actinomycetota</taxon>
        <taxon>Actinomycetes</taxon>
        <taxon>Pseudonocardiales</taxon>
        <taxon>Pseudonocardiaceae</taxon>
        <taxon>Amycolatopsis</taxon>
    </lineage>
</organism>
<dbReference type="InterPro" id="IPR025870">
    <property type="entry name" value="Glyoxalase-like_dom"/>
</dbReference>
<dbReference type="Pfam" id="PF13468">
    <property type="entry name" value="Glyoxalase_3"/>
    <property type="match status" value="1"/>
</dbReference>
<dbReference type="AlphaFoldDB" id="A0A4Q7J8K4"/>
<comment type="caution">
    <text evidence="2">The sequence shown here is derived from an EMBL/GenBank/DDBJ whole genome shotgun (WGS) entry which is preliminary data.</text>
</comment>
<protein>
    <submittedName>
        <fullName evidence="2">VOC family protein</fullName>
    </submittedName>
</protein>
<evidence type="ECO:0000313" key="3">
    <source>
        <dbReference type="Proteomes" id="UP000292003"/>
    </source>
</evidence>
<dbReference type="Proteomes" id="UP000292003">
    <property type="component" value="Unassembled WGS sequence"/>
</dbReference>